<dbReference type="CDD" id="cd18119">
    <property type="entry name" value="ATP-synt_V_A-type_alpha_N"/>
    <property type="match status" value="1"/>
</dbReference>
<dbReference type="NCBIfam" id="NF003220">
    <property type="entry name" value="PRK04192.1"/>
    <property type="match status" value="1"/>
</dbReference>
<keyword evidence="2 11" id="KW-0813">Transport</keyword>
<dbReference type="SUPFAM" id="SSF50615">
    <property type="entry name" value="N-terminal domain of alpha and beta subunits of F1 ATP synthase"/>
    <property type="match status" value="1"/>
</dbReference>
<reference evidence="16 17" key="1">
    <citation type="submission" date="2012-01" db="EMBL/GenBank/DDBJ databases">
        <title>Improved High-Quality Draft sequence of Metallosphaera yellowstonensis MK1.</title>
        <authorList>
            <consortium name="US DOE Joint Genome Institute"/>
            <person name="Lucas S."/>
            <person name="Han J."/>
            <person name="Cheng J.-F."/>
            <person name="Goodwin L."/>
            <person name="Pitluck S."/>
            <person name="Peters L."/>
            <person name="Teshima H."/>
            <person name="Detter J.C."/>
            <person name="Han C."/>
            <person name="Tapia R."/>
            <person name="Land M."/>
            <person name="Hauser L."/>
            <person name="Kyrpides N."/>
            <person name="Kozubal M."/>
            <person name="Macur R.E."/>
            <person name="Jay Z."/>
            <person name="Inskeep W."/>
            <person name="Woyke T."/>
        </authorList>
    </citation>
    <scope>NUCLEOTIDE SEQUENCE [LARGE SCALE GENOMIC DNA]</scope>
    <source>
        <strain evidence="16 17">MK1</strain>
    </source>
</reference>
<evidence type="ECO:0000256" key="1">
    <source>
        <dbReference type="ARBA" id="ARBA00008936"/>
    </source>
</evidence>
<evidence type="ECO:0000256" key="4">
    <source>
        <dbReference type="ARBA" id="ARBA00022741"/>
    </source>
</evidence>
<feature type="domain" description="ATPase F1/V1/A1 complex alpha/beta subunit nucleotide-binding" evidence="12">
    <location>
        <begin position="213"/>
        <end position="436"/>
    </location>
</feature>
<dbReference type="CDD" id="cd01134">
    <property type="entry name" value="V_A-ATPase_A"/>
    <property type="match status" value="1"/>
</dbReference>
<dbReference type="GO" id="GO:0046933">
    <property type="term" value="F:proton-transporting ATP synthase activity, rotational mechanism"/>
    <property type="evidence" value="ECO:0007669"/>
    <property type="project" value="UniProtKB-UniRule"/>
</dbReference>
<keyword evidence="5 11" id="KW-0375">Hydrogen ion transport</keyword>
<dbReference type="GO" id="GO:0005524">
    <property type="term" value="F:ATP binding"/>
    <property type="evidence" value="ECO:0007669"/>
    <property type="project" value="UniProtKB-UniRule"/>
</dbReference>
<dbReference type="InterPro" id="IPR024034">
    <property type="entry name" value="ATPase_F1/V1_b/a_C"/>
</dbReference>
<dbReference type="GO" id="GO:0042777">
    <property type="term" value="P:proton motive force-driven plasma membrane ATP synthesis"/>
    <property type="evidence" value="ECO:0007669"/>
    <property type="project" value="UniProtKB-UniRule"/>
</dbReference>
<dbReference type="EC" id="7.1.2.2" evidence="11"/>
<keyword evidence="6 11" id="KW-0067">ATP-binding</keyword>
<dbReference type="FunFam" id="1.10.1140.10:FF:000002">
    <property type="entry name" value="V-type proton ATPase catalytic subunit A"/>
    <property type="match status" value="1"/>
</dbReference>
<comment type="similarity">
    <text evidence="1 11">Belongs to the ATPase alpha/beta chains family.</text>
</comment>
<dbReference type="SUPFAM" id="SSF47917">
    <property type="entry name" value="C-terminal domain of alpha and beta subunits of F1 ATP synthase"/>
    <property type="match status" value="1"/>
</dbReference>
<dbReference type="CDD" id="cd18111">
    <property type="entry name" value="ATP-synt_V_A-type_alpha_C"/>
    <property type="match status" value="1"/>
</dbReference>
<dbReference type="AlphaFoldDB" id="H2C9F8"/>
<dbReference type="InterPro" id="IPR031686">
    <property type="entry name" value="ATP-synth_a_Xtn"/>
</dbReference>
<dbReference type="PANTHER" id="PTHR43607:SF1">
    <property type="entry name" value="H(+)-TRANSPORTING TWO-SECTOR ATPASE"/>
    <property type="match status" value="1"/>
</dbReference>
<comment type="subunit">
    <text evidence="11">Has multiple subunits with at least A(3), B(3), C, D, E, F, H, I and proteolipid K(x).</text>
</comment>
<proteinExistence type="inferred from homology"/>
<keyword evidence="17" id="KW-1185">Reference proteome</keyword>
<dbReference type="GO" id="GO:0033178">
    <property type="term" value="C:proton-transporting two-sector ATPase complex, catalytic domain"/>
    <property type="evidence" value="ECO:0007669"/>
    <property type="project" value="InterPro"/>
</dbReference>
<feature type="domain" description="ATPsynthase alpha/beta subunit barrel-sandwich" evidence="14">
    <location>
        <begin position="110"/>
        <end position="195"/>
    </location>
</feature>
<dbReference type="FunFam" id="2.40.30.20:FF:000002">
    <property type="entry name" value="V-type proton ATPase catalytic subunit A"/>
    <property type="match status" value="1"/>
</dbReference>
<dbReference type="GO" id="GO:0046961">
    <property type="term" value="F:proton-transporting ATPase activity, rotational mechanism"/>
    <property type="evidence" value="ECO:0007669"/>
    <property type="project" value="InterPro"/>
</dbReference>
<dbReference type="Gene3D" id="3.40.50.300">
    <property type="entry name" value="P-loop containing nucleotide triphosphate hydrolases"/>
    <property type="match status" value="1"/>
</dbReference>
<gene>
    <name evidence="11" type="primary">atpA</name>
    <name evidence="16" type="ORF">MetMK1DRAFT_00032290</name>
</gene>
<evidence type="ECO:0000256" key="6">
    <source>
        <dbReference type="ARBA" id="ARBA00022840"/>
    </source>
</evidence>
<dbReference type="Gene3D" id="2.40.50.100">
    <property type="match status" value="1"/>
</dbReference>
<evidence type="ECO:0000256" key="7">
    <source>
        <dbReference type="ARBA" id="ARBA00022967"/>
    </source>
</evidence>
<dbReference type="PANTHER" id="PTHR43607">
    <property type="entry name" value="V-TYPE PROTON ATPASE CATALYTIC SUBUNIT A"/>
    <property type="match status" value="1"/>
</dbReference>
<protein>
    <recommendedName>
        <fullName evidence="11">A-type ATP synthase subunit A</fullName>
        <ecNumber evidence="11">7.1.2.2</ecNumber>
    </recommendedName>
</protein>
<dbReference type="HAMAP" id="MF_00309">
    <property type="entry name" value="ATP_synth_A_arch"/>
    <property type="match status" value="1"/>
</dbReference>
<dbReference type="Gene3D" id="1.10.1140.10">
    <property type="entry name" value="Bovine Mitochondrial F1-atpase, Atp Synthase Beta Chain, Chain D, domain 3"/>
    <property type="match status" value="1"/>
</dbReference>
<feature type="binding site" evidence="11">
    <location>
        <begin position="233"/>
        <end position="240"/>
    </location>
    <ligand>
        <name>ATP</name>
        <dbReference type="ChEBI" id="CHEBI:30616"/>
    </ligand>
</feature>
<dbReference type="Pfam" id="PF00006">
    <property type="entry name" value="ATP-synt_ab"/>
    <property type="match status" value="1"/>
</dbReference>
<keyword evidence="3 11" id="KW-1003">Cell membrane</keyword>
<evidence type="ECO:0000256" key="8">
    <source>
        <dbReference type="ARBA" id="ARBA00023065"/>
    </source>
</evidence>
<accession>H2C9F8</accession>
<evidence type="ECO:0000313" key="16">
    <source>
        <dbReference type="EMBL" id="EHP68784.1"/>
    </source>
</evidence>
<comment type="catalytic activity">
    <reaction evidence="11">
        <text>ATP + H2O + 4 H(+)(in) = ADP + phosphate + 5 H(+)(out)</text>
        <dbReference type="Rhea" id="RHEA:57720"/>
        <dbReference type="ChEBI" id="CHEBI:15377"/>
        <dbReference type="ChEBI" id="CHEBI:15378"/>
        <dbReference type="ChEBI" id="CHEBI:30616"/>
        <dbReference type="ChEBI" id="CHEBI:43474"/>
        <dbReference type="ChEBI" id="CHEBI:456216"/>
        <dbReference type="EC" id="7.1.2.2"/>
    </reaction>
</comment>
<dbReference type="Pfam" id="PF16886">
    <property type="entry name" value="ATP-synt_ab_Xtn"/>
    <property type="match status" value="1"/>
</dbReference>
<dbReference type="InterPro" id="IPR000194">
    <property type="entry name" value="ATPase_F1/V1/A1_a/bsu_nucl-bd"/>
</dbReference>
<evidence type="ECO:0000259" key="15">
    <source>
        <dbReference type="Pfam" id="PF22919"/>
    </source>
</evidence>
<evidence type="ECO:0000256" key="2">
    <source>
        <dbReference type="ARBA" id="ARBA00022448"/>
    </source>
</evidence>
<keyword evidence="8 11" id="KW-0406">Ion transport</keyword>
<evidence type="ECO:0000313" key="17">
    <source>
        <dbReference type="Proteomes" id="UP000003980"/>
    </source>
</evidence>
<evidence type="ECO:0000259" key="12">
    <source>
        <dbReference type="Pfam" id="PF00006"/>
    </source>
</evidence>
<comment type="function">
    <text evidence="11">Component of the A-type ATP synthase that produces ATP from ADP in the presence of a proton gradient across the membrane. The A chain is the catalytic subunit.</text>
</comment>
<feature type="domain" description="ATP synthase A/B type C-terminal" evidence="15">
    <location>
        <begin position="444"/>
        <end position="540"/>
    </location>
</feature>
<evidence type="ECO:0000256" key="9">
    <source>
        <dbReference type="ARBA" id="ARBA00023136"/>
    </source>
</evidence>
<evidence type="ECO:0000256" key="10">
    <source>
        <dbReference type="ARBA" id="ARBA00023310"/>
    </source>
</evidence>
<evidence type="ECO:0000256" key="11">
    <source>
        <dbReference type="HAMAP-Rule" id="MF_00309"/>
    </source>
</evidence>
<dbReference type="Gene3D" id="2.40.30.20">
    <property type="match status" value="1"/>
</dbReference>
<dbReference type="FunFam" id="2.40.50.100:FF:000008">
    <property type="entry name" value="V-type proton ATPase catalytic subunit A"/>
    <property type="match status" value="1"/>
</dbReference>
<organism evidence="16 17">
    <name type="scientific">Metallosphaera yellowstonensis MK1</name>
    <dbReference type="NCBI Taxonomy" id="671065"/>
    <lineage>
        <taxon>Archaea</taxon>
        <taxon>Thermoproteota</taxon>
        <taxon>Thermoprotei</taxon>
        <taxon>Sulfolobales</taxon>
        <taxon>Sulfolobaceae</taxon>
        <taxon>Metallosphaera</taxon>
    </lineage>
</organism>
<dbReference type="InterPro" id="IPR036121">
    <property type="entry name" value="ATPase_F1/V1/A1_a/bsu_N_sf"/>
</dbReference>
<dbReference type="EMBL" id="JH597770">
    <property type="protein sequence ID" value="EHP68784.1"/>
    <property type="molecule type" value="Genomic_DNA"/>
</dbReference>
<dbReference type="eggNOG" id="arCOG00868">
    <property type="taxonomic scope" value="Archaea"/>
</dbReference>
<dbReference type="InterPro" id="IPR027417">
    <property type="entry name" value="P-loop_NTPase"/>
</dbReference>
<dbReference type="HOGENOM" id="CLU_008162_3_1_2"/>
<dbReference type="InterPro" id="IPR055190">
    <property type="entry name" value="ATP-synt_VA_C"/>
</dbReference>
<dbReference type="InterPro" id="IPR022878">
    <property type="entry name" value="V-ATPase_asu"/>
</dbReference>
<keyword evidence="9 11" id="KW-0472">Membrane</keyword>
<dbReference type="InterPro" id="IPR023366">
    <property type="entry name" value="ATP_synth_asu-like_sf"/>
</dbReference>
<dbReference type="InterPro" id="IPR004100">
    <property type="entry name" value="ATPase_F1/V1/A1_a/bsu_N"/>
</dbReference>
<evidence type="ECO:0000256" key="5">
    <source>
        <dbReference type="ARBA" id="ARBA00022781"/>
    </source>
</evidence>
<evidence type="ECO:0000259" key="14">
    <source>
        <dbReference type="Pfam" id="PF16886"/>
    </source>
</evidence>
<dbReference type="Proteomes" id="UP000003980">
    <property type="component" value="Unassembled WGS sequence"/>
</dbReference>
<evidence type="ECO:0000256" key="3">
    <source>
        <dbReference type="ARBA" id="ARBA00022475"/>
    </source>
</evidence>
<dbReference type="OrthoDB" id="115235at2157"/>
<sequence length="591" mass="66098">MAKGKVARVNGPLVVAEGMKDAQMFEVVEVGEPRLVGEITRIEGDRAYIQVYEDTSGIRPGEPVIGSGAPLSVELGPGLLGQLFDGLLRPLGEIYNLTKSPFVKRGVKLPSLNREKKWHFVPKVKKGDKVSPGDILGTVQETGLVEHRVMVPPYHHGTIKEVVPEGDYTVEDTVGVLDMNGDEIPLKMLQRWPVRVPRPFKEKLDPREPLLTGIRILDTIFPIAKGGTAAIPGPFGSGKTVTLQSLAKWSEAKIVIFVGCGERGNEMTDELRSFPKLKDPWTGRPLLERTVLVANTSNMPVAAREASIYVGVTLAEYFRDQGYDVLAVADSTSRWAEALRDLGGRMEEMPAEEGFPSYLSSRIAEYYERAGRVRTLGNPERYGSVTLASAVSPPGGDFTEPVTSTTLRFVRVFWPLDVSLAQARHYPAINWLQGFSSYVDLVADWWTRNVDPDWKSIRDFMVRTLIREDELRQIVRLVGPESLAEKDKLALETARLIKEAFLKQNAYDDVDAFSSPQKQMRIMKLIYHFYQYGYSAVEKGVLVKRITEKVTVVPDIIRSKATIKNNELEKYDELESKLKAQFDELMKEVGA</sequence>
<keyword evidence="10 11" id="KW-0066">ATP synthesis</keyword>
<dbReference type="SUPFAM" id="SSF52540">
    <property type="entry name" value="P-loop containing nucleoside triphosphate hydrolases"/>
    <property type="match status" value="1"/>
</dbReference>
<dbReference type="RefSeq" id="WP_009075572.1">
    <property type="nucleotide sequence ID" value="NZ_JH597770.1"/>
</dbReference>
<keyword evidence="7 11" id="KW-1278">Translocase</keyword>
<keyword evidence="4 11" id="KW-0547">Nucleotide-binding</keyword>
<dbReference type="NCBIfam" id="TIGR01043">
    <property type="entry name" value="ATP_syn_A_arch"/>
    <property type="match status" value="1"/>
</dbReference>
<dbReference type="Pfam" id="PF02874">
    <property type="entry name" value="ATP-synt_ab_N"/>
    <property type="match status" value="1"/>
</dbReference>
<comment type="subcellular location">
    <subcellularLocation>
        <location evidence="11">Cell membrane</location>
        <topology evidence="11">Peripheral membrane protein</topology>
    </subcellularLocation>
</comment>
<name>H2C9F8_9CREN</name>
<dbReference type="Pfam" id="PF22919">
    <property type="entry name" value="ATP-synt_VA_C"/>
    <property type="match status" value="1"/>
</dbReference>
<evidence type="ECO:0000259" key="13">
    <source>
        <dbReference type="Pfam" id="PF02874"/>
    </source>
</evidence>
<dbReference type="STRING" id="671065.MetMK1DRAFT_00032290"/>
<dbReference type="InterPro" id="IPR005726">
    <property type="entry name" value="ATP_synth_asu_arc"/>
</dbReference>
<feature type="domain" description="ATPase F1/V1/A1 complex alpha/beta subunit N-terminal" evidence="13">
    <location>
        <begin position="6"/>
        <end position="67"/>
    </location>
</feature>
<dbReference type="GO" id="GO:0005886">
    <property type="term" value="C:plasma membrane"/>
    <property type="evidence" value="ECO:0007669"/>
    <property type="project" value="UniProtKB-SubCell"/>
</dbReference>